<dbReference type="InterPro" id="IPR045584">
    <property type="entry name" value="Pilin-like"/>
</dbReference>
<gene>
    <name evidence="7" type="ORF">Pan265_11640</name>
</gene>
<dbReference type="AlphaFoldDB" id="A0A518BWG2"/>
<keyword evidence="3" id="KW-0812">Transmembrane</keyword>
<keyword evidence="4" id="KW-1133">Transmembrane helix</keyword>
<evidence type="ECO:0008006" key="9">
    <source>
        <dbReference type="Google" id="ProtNLM"/>
    </source>
</evidence>
<dbReference type="EMBL" id="CP036280">
    <property type="protein sequence ID" value="QDU71315.1"/>
    <property type="molecule type" value="Genomic_DNA"/>
</dbReference>
<dbReference type="Proteomes" id="UP000320386">
    <property type="component" value="Chromosome"/>
</dbReference>
<keyword evidence="2" id="KW-0488">Methylation</keyword>
<reference evidence="7 8" key="1">
    <citation type="submission" date="2019-02" db="EMBL/GenBank/DDBJ databases">
        <title>Deep-cultivation of Planctomycetes and their phenomic and genomic characterization uncovers novel biology.</title>
        <authorList>
            <person name="Wiegand S."/>
            <person name="Jogler M."/>
            <person name="Boedeker C."/>
            <person name="Pinto D."/>
            <person name="Vollmers J."/>
            <person name="Rivas-Marin E."/>
            <person name="Kohn T."/>
            <person name="Peeters S.H."/>
            <person name="Heuer A."/>
            <person name="Rast P."/>
            <person name="Oberbeckmann S."/>
            <person name="Bunk B."/>
            <person name="Jeske O."/>
            <person name="Meyerdierks A."/>
            <person name="Storesund J.E."/>
            <person name="Kallscheuer N."/>
            <person name="Luecker S."/>
            <person name="Lage O.M."/>
            <person name="Pohl T."/>
            <person name="Merkel B.J."/>
            <person name="Hornburger P."/>
            <person name="Mueller R.-W."/>
            <person name="Bruemmer F."/>
            <person name="Labrenz M."/>
            <person name="Spormann A.M."/>
            <person name="Op den Camp H."/>
            <person name="Overmann J."/>
            <person name="Amann R."/>
            <person name="Jetten M.S.M."/>
            <person name="Mascher T."/>
            <person name="Medema M.H."/>
            <person name="Devos D.P."/>
            <person name="Kaster A.-K."/>
            <person name="Ovreas L."/>
            <person name="Rohde M."/>
            <person name="Galperin M.Y."/>
            <person name="Jogler C."/>
        </authorList>
    </citation>
    <scope>NUCLEOTIDE SEQUENCE [LARGE SCALE GENOMIC DNA]</scope>
    <source>
        <strain evidence="7 8">Pan265</strain>
    </source>
</reference>
<dbReference type="Pfam" id="PF07963">
    <property type="entry name" value="N_methyl"/>
    <property type="match status" value="1"/>
</dbReference>
<dbReference type="InterPro" id="IPR012902">
    <property type="entry name" value="N_methyl_site"/>
</dbReference>
<dbReference type="KEGG" id="mcad:Pan265_11640"/>
<evidence type="ECO:0000256" key="4">
    <source>
        <dbReference type="ARBA" id="ARBA00022989"/>
    </source>
</evidence>
<name>A0A518BWG2_9BACT</name>
<comment type="subcellular location">
    <subcellularLocation>
        <location evidence="1">Membrane</location>
        <topology evidence="1">Single-pass membrane protein</topology>
    </subcellularLocation>
</comment>
<proteinExistence type="predicted"/>
<dbReference type="GO" id="GO:0015628">
    <property type="term" value="P:protein secretion by the type II secretion system"/>
    <property type="evidence" value="ECO:0007669"/>
    <property type="project" value="InterPro"/>
</dbReference>
<dbReference type="PRINTS" id="PR00813">
    <property type="entry name" value="BCTERIALGSPG"/>
</dbReference>
<evidence type="ECO:0000256" key="1">
    <source>
        <dbReference type="ARBA" id="ARBA00004167"/>
    </source>
</evidence>
<feature type="region of interest" description="Disordered" evidence="6">
    <location>
        <begin position="291"/>
        <end position="316"/>
    </location>
</feature>
<accession>A0A518BWG2</accession>
<dbReference type="SUPFAM" id="SSF54523">
    <property type="entry name" value="Pili subunits"/>
    <property type="match status" value="1"/>
</dbReference>
<evidence type="ECO:0000256" key="5">
    <source>
        <dbReference type="ARBA" id="ARBA00023136"/>
    </source>
</evidence>
<evidence type="ECO:0000256" key="2">
    <source>
        <dbReference type="ARBA" id="ARBA00022481"/>
    </source>
</evidence>
<keyword evidence="5" id="KW-0472">Membrane</keyword>
<evidence type="ECO:0000313" key="8">
    <source>
        <dbReference type="Proteomes" id="UP000320386"/>
    </source>
</evidence>
<evidence type="ECO:0000256" key="6">
    <source>
        <dbReference type="SAM" id="MobiDB-lite"/>
    </source>
</evidence>
<dbReference type="GO" id="GO:0016020">
    <property type="term" value="C:membrane"/>
    <property type="evidence" value="ECO:0007669"/>
    <property type="project" value="UniProtKB-SubCell"/>
</dbReference>
<evidence type="ECO:0000313" key="7">
    <source>
        <dbReference type="EMBL" id="QDU71315.1"/>
    </source>
</evidence>
<evidence type="ECO:0000256" key="3">
    <source>
        <dbReference type="ARBA" id="ARBA00022692"/>
    </source>
</evidence>
<dbReference type="Gene3D" id="3.30.700.10">
    <property type="entry name" value="Glycoprotein, Type 4 Pilin"/>
    <property type="match status" value="1"/>
</dbReference>
<dbReference type="NCBIfam" id="TIGR02532">
    <property type="entry name" value="IV_pilin_GFxxxE"/>
    <property type="match status" value="1"/>
</dbReference>
<dbReference type="PANTHER" id="PTHR30093:SF44">
    <property type="entry name" value="TYPE II SECRETION SYSTEM CORE PROTEIN G"/>
    <property type="match status" value="1"/>
</dbReference>
<dbReference type="GO" id="GO:0015627">
    <property type="term" value="C:type II protein secretion system complex"/>
    <property type="evidence" value="ECO:0007669"/>
    <property type="project" value="InterPro"/>
</dbReference>
<keyword evidence="8" id="KW-1185">Reference proteome</keyword>
<sequence length="316" mass="33945">MSSMRPVRGFTLIELLVVISIIALLIGILLPALGAARATARGAVCQSNNRNITTALNVYAVDNRGVWPSRGALVDDPDYPEDKRNVGWIPGVSLQGKDSEVLEDGSLFEYLNNVEVLSCPSDDYAEESAGLSYTMNSFIHDIQSNQSLGVTNRPGFEASNGKLYSDANKFRSPSQLIAMVDEGGPNIEYIKVMTGQDVSSLSEAGVNDGYFQWIWSDEPLGNSYGDKTKWYHQGSAAFGFADGHGELRSKTDPEVINFRGHSFKFKVGASGSRTFGFGKLWDPLGEAPLDIYDAEPASGGGDGGDGGDDGGRPSRP</sequence>
<protein>
    <recommendedName>
        <fullName evidence="9">Prepilin-type N-terminal cleavage/methylation domain-containing protein</fullName>
    </recommendedName>
</protein>
<organism evidence="7 8">
    <name type="scientific">Mucisphaera calidilacus</name>
    <dbReference type="NCBI Taxonomy" id="2527982"/>
    <lineage>
        <taxon>Bacteria</taxon>
        <taxon>Pseudomonadati</taxon>
        <taxon>Planctomycetota</taxon>
        <taxon>Phycisphaerae</taxon>
        <taxon>Phycisphaerales</taxon>
        <taxon>Phycisphaeraceae</taxon>
        <taxon>Mucisphaera</taxon>
    </lineage>
</organism>
<dbReference type="PANTHER" id="PTHR30093">
    <property type="entry name" value="GENERAL SECRETION PATHWAY PROTEIN G"/>
    <property type="match status" value="1"/>
</dbReference>
<dbReference type="RefSeq" id="WP_145445469.1">
    <property type="nucleotide sequence ID" value="NZ_CP036280.1"/>
</dbReference>
<dbReference type="PROSITE" id="PS00409">
    <property type="entry name" value="PROKAR_NTER_METHYL"/>
    <property type="match status" value="1"/>
</dbReference>
<dbReference type="InterPro" id="IPR000983">
    <property type="entry name" value="Bac_GSPG_pilin"/>
</dbReference>